<gene>
    <name evidence="2" type="ORF">ABI_14290</name>
</gene>
<keyword evidence="3" id="KW-1185">Reference proteome</keyword>
<keyword evidence="1" id="KW-1133">Transmembrane helix</keyword>
<dbReference type="Proteomes" id="UP000006512">
    <property type="component" value="Unassembled WGS sequence"/>
</dbReference>
<keyword evidence="1" id="KW-0812">Transmembrane</keyword>
<keyword evidence="1" id="KW-0472">Membrane</keyword>
<organism evidence="2 3">
    <name type="scientific">Asticcacaulis biprosthecium C19</name>
    <dbReference type="NCBI Taxonomy" id="715226"/>
    <lineage>
        <taxon>Bacteria</taxon>
        <taxon>Pseudomonadati</taxon>
        <taxon>Pseudomonadota</taxon>
        <taxon>Alphaproteobacteria</taxon>
        <taxon>Caulobacterales</taxon>
        <taxon>Caulobacteraceae</taxon>
        <taxon>Asticcacaulis</taxon>
    </lineage>
</organism>
<name>F4QIK1_9CAUL</name>
<proteinExistence type="predicted"/>
<protein>
    <submittedName>
        <fullName evidence="2">Uncharacterized protein</fullName>
    </submittedName>
</protein>
<sequence>MTVRGVAIVLFFVVSFGSAGYTAWLHAHRSKFPVEYTTPRNMVNYTNLDS</sequence>
<dbReference type="HOGENOM" id="CLU_3114107_0_0_5"/>
<dbReference type="AlphaFoldDB" id="F4QIK1"/>
<evidence type="ECO:0000313" key="2">
    <source>
        <dbReference type="EMBL" id="EGF92990.1"/>
    </source>
</evidence>
<evidence type="ECO:0000313" key="3">
    <source>
        <dbReference type="Proteomes" id="UP000006512"/>
    </source>
</evidence>
<reference evidence="3" key="1">
    <citation type="submission" date="2011-03" db="EMBL/GenBank/DDBJ databases">
        <title>Draft genome sequence of Brevundimonas diminuta.</title>
        <authorList>
            <person name="Brown P.J.B."/>
            <person name="Buechlein A."/>
            <person name="Hemmerich C."/>
            <person name="Brun Y.V."/>
        </authorList>
    </citation>
    <scope>NUCLEOTIDE SEQUENCE [LARGE SCALE GENOMIC DNA]</scope>
    <source>
        <strain evidence="3">C19</strain>
    </source>
</reference>
<dbReference type="EMBL" id="GL883077">
    <property type="protein sequence ID" value="EGF92990.1"/>
    <property type="molecule type" value="Genomic_DNA"/>
</dbReference>
<feature type="transmembrane region" description="Helical" evidence="1">
    <location>
        <begin position="6"/>
        <end position="25"/>
    </location>
</feature>
<evidence type="ECO:0000256" key="1">
    <source>
        <dbReference type="SAM" id="Phobius"/>
    </source>
</evidence>
<accession>F4QIK1</accession>
<dbReference type="RefSeq" id="WP_006272175.1">
    <property type="nucleotide sequence ID" value="NZ_GL883077.1"/>
</dbReference>